<keyword evidence="3" id="KW-1185">Reference proteome</keyword>
<protein>
    <submittedName>
        <fullName evidence="2">Endo alpha-1,4 polygalactosaminidase</fullName>
    </submittedName>
</protein>
<feature type="domain" description="Glycoside-hydrolase family GH114 TIM-barrel" evidence="1">
    <location>
        <begin position="58"/>
        <end position="157"/>
    </location>
</feature>
<accession>A0A6L5XZ32</accession>
<dbReference type="Pfam" id="PF03537">
    <property type="entry name" value="Glyco_hydro_114"/>
    <property type="match status" value="1"/>
</dbReference>
<dbReference type="RefSeq" id="WP_154519508.1">
    <property type="nucleotide sequence ID" value="NZ_VUMT01000013.1"/>
</dbReference>
<evidence type="ECO:0000313" key="3">
    <source>
        <dbReference type="Proteomes" id="UP000482209"/>
    </source>
</evidence>
<dbReference type="Proteomes" id="UP000482209">
    <property type="component" value="Unassembled WGS sequence"/>
</dbReference>
<evidence type="ECO:0000259" key="1">
    <source>
        <dbReference type="Pfam" id="PF03537"/>
    </source>
</evidence>
<comment type="caution">
    <text evidence="2">The sequence shown here is derived from an EMBL/GenBank/DDBJ whole genome shotgun (WGS) entry which is preliminary data.</text>
</comment>
<sequence>MEKYITNNINLEKYVIILVVVALILMQNQMCKGKEKIEFPNEYGVFIGIDNLNEKILKNYHIIVIDASYFSKKEIQSLKKEGHIVYSYLNIGSLEKFRNYYKKFQDITLGKYENWEDEKWIDVSQVKWQEYVISVLGKSLVYKGVDGFFVDNTDVFYQYPRKKIYNGLIKILKGLKRYDKDIIINGGDTFVSKLISSKDWYSGLITAINQETVFTVIDFKKKTYKAQDKKVTKYFKEYLNACSKKELQVFLTEYGNNLKLQKKTETYCEKKGYIWYIASSYELNGDK</sequence>
<reference evidence="2 3" key="1">
    <citation type="submission" date="2019-08" db="EMBL/GenBank/DDBJ databases">
        <title>In-depth cultivation of the pig gut microbiome towards novel bacterial diversity and tailored functional studies.</title>
        <authorList>
            <person name="Wylensek D."/>
            <person name="Hitch T.C.A."/>
            <person name="Clavel T."/>
        </authorList>
    </citation>
    <scope>NUCLEOTIDE SEQUENCE [LARGE SCALE GENOMIC DNA]</scope>
    <source>
        <strain evidence="2 3">WCA-693-APC-MOT-I</strain>
    </source>
</reference>
<dbReference type="InterPro" id="IPR004352">
    <property type="entry name" value="GH114_TIM-barrel"/>
</dbReference>
<name>A0A6L5XZ32_9FIRM</name>
<organism evidence="2 3">
    <name type="scientific">Velocimicrobium porci</name>
    <dbReference type="NCBI Taxonomy" id="2606634"/>
    <lineage>
        <taxon>Bacteria</taxon>
        <taxon>Bacillati</taxon>
        <taxon>Bacillota</taxon>
        <taxon>Clostridia</taxon>
        <taxon>Lachnospirales</taxon>
        <taxon>Lachnospiraceae</taxon>
        <taxon>Velocimicrobium</taxon>
    </lineage>
</organism>
<gene>
    <name evidence="2" type="ORF">FYJ58_09520</name>
</gene>
<dbReference type="PANTHER" id="PTHR35882">
    <property type="entry name" value="PELA"/>
    <property type="match status" value="1"/>
</dbReference>
<dbReference type="InterPro" id="IPR017853">
    <property type="entry name" value="GH"/>
</dbReference>
<dbReference type="EMBL" id="VUMT01000013">
    <property type="protein sequence ID" value="MSS64110.1"/>
    <property type="molecule type" value="Genomic_DNA"/>
</dbReference>
<dbReference type="PANTHER" id="PTHR35882:SF2">
    <property type="entry name" value="PELA"/>
    <property type="match status" value="1"/>
</dbReference>
<dbReference type="Gene3D" id="3.20.20.70">
    <property type="entry name" value="Aldolase class I"/>
    <property type="match status" value="1"/>
</dbReference>
<dbReference type="InterPro" id="IPR013785">
    <property type="entry name" value="Aldolase_TIM"/>
</dbReference>
<proteinExistence type="predicted"/>
<dbReference type="SUPFAM" id="SSF51445">
    <property type="entry name" value="(Trans)glycosidases"/>
    <property type="match status" value="1"/>
</dbReference>
<evidence type="ECO:0000313" key="2">
    <source>
        <dbReference type="EMBL" id="MSS64110.1"/>
    </source>
</evidence>
<dbReference type="AlphaFoldDB" id="A0A6L5XZ32"/>